<protein>
    <submittedName>
        <fullName evidence="7">Polysaccharide biosynthesis protein</fullName>
    </submittedName>
</protein>
<evidence type="ECO:0000256" key="4">
    <source>
        <dbReference type="ARBA" id="ARBA00022989"/>
    </source>
</evidence>
<feature type="transmembrane region" description="Helical" evidence="6">
    <location>
        <begin position="39"/>
        <end position="60"/>
    </location>
</feature>
<dbReference type="PANTHER" id="PTHR30250:SF26">
    <property type="entry name" value="PSMA PROTEIN"/>
    <property type="match status" value="1"/>
</dbReference>
<feature type="transmembrane region" description="Helical" evidence="6">
    <location>
        <begin position="195"/>
        <end position="211"/>
    </location>
</feature>
<dbReference type="EMBL" id="LT158599">
    <property type="protein sequence ID" value="CVK33923.1"/>
    <property type="molecule type" value="Genomic_DNA"/>
</dbReference>
<reference evidence="7 8" key="1">
    <citation type="submission" date="2016-01" db="EMBL/GenBank/DDBJ databases">
        <authorList>
            <person name="Manzoor S."/>
        </authorList>
    </citation>
    <scope>NUCLEOTIDE SEQUENCE [LARGE SCALE GENOMIC DNA]</scope>
    <source>
        <strain evidence="7">Methanoculleus sp MAB1</strain>
    </source>
</reference>
<keyword evidence="2" id="KW-1003">Cell membrane</keyword>
<comment type="subcellular location">
    <subcellularLocation>
        <location evidence="1">Cell membrane</location>
        <topology evidence="1">Multi-pass membrane protein</topology>
    </subcellularLocation>
</comment>
<dbReference type="KEGG" id="mema:MMAB1_2710"/>
<gene>
    <name evidence="7" type="ORF">MMAB1_2710</name>
</gene>
<dbReference type="GO" id="GO:0005886">
    <property type="term" value="C:plasma membrane"/>
    <property type="evidence" value="ECO:0007669"/>
    <property type="project" value="UniProtKB-SubCell"/>
</dbReference>
<organism evidence="7 8">
    <name type="scientific">Methanoculleus bourgensis</name>
    <dbReference type="NCBI Taxonomy" id="83986"/>
    <lineage>
        <taxon>Archaea</taxon>
        <taxon>Methanobacteriati</taxon>
        <taxon>Methanobacteriota</taxon>
        <taxon>Stenosarchaea group</taxon>
        <taxon>Methanomicrobia</taxon>
        <taxon>Methanomicrobiales</taxon>
        <taxon>Methanomicrobiaceae</taxon>
        <taxon>Methanoculleus</taxon>
    </lineage>
</organism>
<keyword evidence="4 6" id="KW-1133">Transmembrane helix</keyword>
<dbReference type="PANTHER" id="PTHR30250">
    <property type="entry name" value="PST FAMILY PREDICTED COLANIC ACID TRANSPORTER"/>
    <property type="match status" value="1"/>
</dbReference>
<evidence type="ECO:0000256" key="1">
    <source>
        <dbReference type="ARBA" id="ARBA00004651"/>
    </source>
</evidence>
<keyword evidence="3 6" id="KW-0812">Transmembrane</keyword>
<name>A0A0X3BPF0_9EURY</name>
<evidence type="ECO:0000313" key="8">
    <source>
        <dbReference type="Proteomes" id="UP000069850"/>
    </source>
</evidence>
<feature type="transmembrane region" description="Helical" evidence="6">
    <location>
        <begin position="163"/>
        <end position="189"/>
    </location>
</feature>
<accession>A0A0X3BPF0</accession>
<feature type="transmembrane region" description="Helical" evidence="6">
    <location>
        <begin position="259"/>
        <end position="278"/>
    </location>
</feature>
<dbReference type="InterPro" id="IPR050833">
    <property type="entry name" value="Poly_Biosynth_Transport"/>
</dbReference>
<proteinExistence type="predicted"/>
<feature type="transmembrane region" description="Helical" evidence="6">
    <location>
        <begin position="12"/>
        <end position="33"/>
    </location>
</feature>
<feature type="transmembrane region" description="Helical" evidence="6">
    <location>
        <begin position="119"/>
        <end position="142"/>
    </location>
</feature>
<keyword evidence="5 6" id="KW-0472">Membrane</keyword>
<feature type="transmembrane region" description="Helical" evidence="6">
    <location>
        <begin position="232"/>
        <end position="253"/>
    </location>
</feature>
<sequence length="368" mass="40252">MVSLFAYNRLDLRNYVNIANVGLQVIFVVVLFFCLGPSLPLVGISYLLAAVAALILSIVFSHRVCPHLRVSPSDFAPSRLREIGGVTGWIACSQLAYLLRYQVALILVNIMFGEIAGTQYSLVITWSMLLLGLAGLVTNTFTPMSYSYRAKDDKIGLTRFTLFAMRCTGLAIALPIAFLCVFSPQIMTIWVGEEYANLAPLVWIILAPMIVRIQTSCTDPIFAAYLRVRAPAIFSIAVGILNVILALLFPVIFENGMYGVAYAGSLILLMVGVFFLMFNAHVLQMPLGTFFRPIVTGVAALGVLSIVGTLYASIILVDSLQMLVVSGILISIIYGIVVLRLVLKKDEREIIRSCLPAFASKLIPSQVL</sequence>
<evidence type="ECO:0000256" key="3">
    <source>
        <dbReference type="ARBA" id="ARBA00022692"/>
    </source>
</evidence>
<feature type="transmembrane region" description="Helical" evidence="6">
    <location>
        <begin position="320"/>
        <end position="343"/>
    </location>
</feature>
<dbReference type="AlphaFoldDB" id="A0A0X3BPF0"/>
<evidence type="ECO:0000256" key="2">
    <source>
        <dbReference type="ARBA" id="ARBA00022475"/>
    </source>
</evidence>
<evidence type="ECO:0000256" key="6">
    <source>
        <dbReference type="SAM" id="Phobius"/>
    </source>
</evidence>
<evidence type="ECO:0000313" key="7">
    <source>
        <dbReference type="EMBL" id="CVK33923.1"/>
    </source>
</evidence>
<dbReference type="Proteomes" id="UP000069850">
    <property type="component" value="Chromosome 1"/>
</dbReference>
<feature type="transmembrane region" description="Helical" evidence="6">
    <location>
        <begin position="290"/>
        <end position="314"/>
    </location>
</feature>
<evidence type="ECO:0000256" key="5">
    <source>
        <dbReference type="ARBA" id="ARBA00023136"/>
    </source>
</evidence>